<dbReference type="Proteomes" id="UP000559626">
    <property type="component" value="Unassembled WGS sequence"/>
</dbReference>
<protein>
    <recommendedName>
        <fullName evidence="5">DUF4168 domain-containing protein</fullName>
    </recommendedName>
</protein>
<proteinExistence type="predicted"/>
<comment type="caution">
    <text evidence="3">The sequence shown here is derived from an EMBL/GenBank/DDBJ whole genome shotgun (WGS) entry which is preliminary data.</text>
</comment>
<dbReference type="EMBL" id="JABBGH010000001">
    <property type="protein sequence ID" value="NML64134.1"/>
    <property type="molecule type" value="Genomic_DNA"/>
</dbReference>
<dbReference type="RefSeq" id="WP_169529455.1">
    <property type="nucleotide sequence ID" value="NZ_JABBGH010000001.1"/>
</dbReference>
<sequence length="118" mass="12858">MTLKPLLLVAGLLAATAPSFAQTTPAAVAAATQTREMAERLKLNEAQYIRLLRVNRTRLDRQQEIELANKTNPARRSTLLAELQGQYEQECSRILSPSQLSQLQQDGSLPTGVANGNG</sequence>
<keyword evidence="4" id="KW-1185">Reference proteome</keyword>
<feature type="signal peptide" evidence="2">
    <location>
        <begin position="1"/>
        <end position="21"/>
    </location>
</feature>
<reference evidence="3 4" key="1">
    <citation type="submission" date="2020-04" db="EMBL/GenBank/DDBJ databases">
        <title>Hymenobacter polaris sp. nov., isolated from Arctic soil.</title>
        <authorList>
            <person name="Dahal R.H."/>
        </authorList>
    </citation>
    <scope>NUCLEOTIDE SEQUENCE [LARGE SCALE GENOMIC DNA]</scope>
    <source>
        <strain evidence="3 4">RP-2-7</strain>
    </source>
</reference>
<name>A0A7Y0AB55_9BACT</name>
<evidence type="ECO:0000256" key="2">
    <source>
        <dbReference type="SAM" id="SignalP"/>
    </source>
</evidence>
<dbReference type="AlphaFoldDB" id="A0A7Y0AB55"/>
<evidence type="ECO:0000313" key="3">
    <source>
        <dbReference type="EMBL" id="NML64134.1"/>
    </source>
</evidence>
<feature type="region of interest" description="Disordered" evidence="1">
    <location>
        <begin position="99"/>
        <end position="118"/>
    </location>
</feature>
<evidence type="ECO:0000313" key="4">
    <source>
        <dbReference type="Proteomes" id="UP000559626"/>
    </source>
</evidence>
<evidence type="ECO:0008006" key="5">
    <source>
        <dbReference type="Google" id="ProtNLM"/>
    </source>
</evidence>
<organism evidence="3 4">
    <name type="scientific">Hymenobacter polaris</name>
    <dbReference type="NCBI Taxonomy" id="2682546"/>
    <lineage>
        <taxon>Bacteria</taxon>
        <taxon>Pseudomonadati</taxon>
        <taxon>Bacteroidota</taxon>
        <taxon>Cytophagia</taxon>
        <taxon>Cytophagales</taxon>
        <taxon>Hymenobacteraceae</taxon>
        <taxon>Hymenobacter</taxon>
    </lineage>
</organism>
<accession>A0A7Y0AB55</accession>
<evidence type="ECO:0000256" key="1">
    <source>
        <dbReference type="SAM" id="MobiDB-lite"/>
    </source>
</evidence>
<gene>
    <name evidence="3" type="ORF">HHL22_02850</name>
</gene>
<feature type="chain" id="PRO_5031474593" description="DUF4168 domain-containing protein" evidence="2">
    <location>
        <begin position="22"/>
        <end position="118"/>
    </location>
</feature>
<keyword evidence="2" id="KW-0732">Signal</keyword>
<feature type="compositionally biased region" description="Low complexity" evidence="1">
    <location>
        <begin position="99"/>
        <end position="109"/>
    </location>
</feature>